<dbReference type="AlphaFoldDB" id="A0A6L2K7X3"/>
<keyword evidence="2" id="KW-0687">Ribonucleoprotein</keyword>
<feature type="compositionally biased region" description="Polar residues" evidence="1">
    <location>
        <begin position="1"/>
        <end position="12"/>
    </location>
</feature>
<proteinExistence type="predicted"/>
<protein>
    <submittedName>
        <fullName evidence="2">Ribosomal protein</fullName>
    </submittedName>
</protein>
<evidence type="ECO:0000313" key="2">
    <source>
        <dbReference type="EMBL" id="GEU44832.1"/>
    </source>
</evidence>
<dbReference type="PANTHER" id="PTHR46741:SF7">
    <property type="entry name" value="TRANSMEMBRANE PROTEIN"/>
    <property type="match status" value="1"/>
</dbReference>
<reference evidence="2" key="1">
    <citation type="journal article" date="2019" name="Sci. Rep.">
        <title>Draft genome of Tanacetum cinerariifolium, the natural source of mosquito coil.</title>
        <authorList>
            <person name="Yamashiro T."/>
            <person name="Shiraishi A."/>
            <person name="Satake H."/>
            <person name="Nakayama K."/>
        </authorList>
    </citation>
    <scope>NUCLEOTIDE SEQUENCE</scope>
</reference>
<comment type="caution">
    <text evidence="2">The sequence shown here is derived from an EMBL/GenBank/DDBJ whole genome shotgun (WGS) entry which is preliminary data.</text>
</comment>
<dbReference type="Pfam" id="PF07891">
    <property type="entry name" value="DUF1666"/>
    <property type="match status" value="1"/>
</dbReference>
<name>A0A6L2K7X3_TANCI</name>
<feature type="region of interest" description="Disordered" evidence="1">
    <location>
        <begin position="1"/>
        <end position="33"/>
    </location>
</feature>
<dbReference type="GO" id="GO:0005840">
    <property type="term" value="C:ribosome"/>
    <property type="evidence" value="ECO:0007669"/>
    <property type="project" value="UniProtKB-KW"/>
</dbReference>
<evidence type="ECO:0000256" key="1">
    <source>
        <dbReference type="SAM" id="MobiDB-lite"/>
    </source>
</evidence>
<sequence>MSLSSSNFSDGNTEAEDEDVWYEVTDSSSSSNPSSEILFLHYQDSYEIPKIVSYDVYIESVNQETVFVCSSSDLDDEITSSFGSVSPISSYSFGSHSDMEVISNTPSSSYTLPEDQEAADNATRKGLIDFLTPPPVVKPNEDKRDSFYKLYTERMSWFDLLNQERTCGLNALLTKKQYLGGEKRILKSLESDFEMVYVAQTCLSWEALLDQYRKLEDIVASCTTFTTPDSALCSSTLVSRFQRFQILLERFMEDERSEKGKRYWNFIQKRSSVKSLLQVPDVSENGNDDQEGRNGGLMIRATDVLKTIEKCMMSFKSFIEVEENKPWWKESRHFSWSRSQLEDPRDYSFLHDLTHTLHQKVLWMKDLKGKKRCWLKRRVKIMEDVQEKDIIS</sequence>
<organism evidence="2">
    <name type="scientific">Tanacetum cinerariifolium</name>
    <name type="common">Dalmatian daisy</name>
    <name type="synonym">Chrysanthemum cinerariifolium</name>
    <dbReference type="NCBI Taxonomy" id="118510"/>
    <lineage>
        <taxon>Eukaryota</taxon>
        <taxon>Viridiplantae</taxon>
        <taxon>Streptophyta</taxon>
        <taxon>Embryophyta</taxon>
        <taxon>Tracheophyta</taxon>
        <taxon>Spermatophyta</taxon>
        <taxon>Magnoliopsida</taxon>
        <taxon>eudicotyledons</taxon>
        <taxon>Gunneridae</taxon>
        <taxon>Pentapetalae</taxon>
        <taxon>asterids</taxon>
        <taxon>campanulids</taxon>
        <taxon>Asterales</taxon>
        <taxon>Asteraceae</taxon>
        <taxon>Asteroideae</taxon>
        <taxon>Anthemideae</taxon>
        <taxon>Anthemidinae</taxon>
        <taxon>Tanacetum</taxon>
    </lineage>
</organism>
<keyword evidence="2" id="KW-0689">Ribosomal protein</keyword>
<dbReference type="EMBL" id="BKCJ010001899">
    <property type="protein sequence ID" value="GEU44832.1"/>
    <property type="molecule type" value="Genomic_DNA"/>
</dbReference>
<gene>
    <name evidence="2" type="ORF">Tci_016810</name>
</gene>
<dbReference type="PANTHER" id="PTHR46741">
    <property type="entry name" value="OS09G0413600 PROTEIN"/>
    <property type="match status" value="1"/>
</dbReference>
<dbReference type="InterPro" id="IPR012870">
    <property type="entry name" value="DUF1666"/>
</dbReference>
<accession>A0A6L2K7X3</accession>